<proteinExistence type="predicted"/>
<feature type="transmembrane region" description="Helical" evidence="1">
    <location>
        <begin position="58"/>
        <end position="76"/>
    </location>
</feature>
<comment type="caution">
    <text evidence="2">The sequence shown here is derived from an EMBL/GenBank/DDBJ whole genome shotgun (WGS) entry which is preliminary data.</text>
</comment>
<evidence type="ECO:0000256" key="1">
    <source>
        <dbReference type="SAM" id="Phobius"/>
    </source>
</evidence>
<protein>
    <submittedName>
        <fullName evidence="2">Uncharacterized membrane protein YqaE (UPF0057 family)</fullName>
    </submittedName>
</protein>
<gene>
    <name evidence="2" type="ORF">J2S10_001971</name>
</gene>
<feature type="transmembrane region" description="Helical" evidence="1">
    <location>
        <begin position="88"/>
        <end position="118"/>
    </location>
</feature>
<keyword evidence="3" id="KW-1185">Reference proteome</keyword>
<dbReference type="NCBIfam" id="NF041646">
    <property type="entry name" value="VC0807_fam"/>
    <property type="match status" value="1"/>
</dbReference>
<accession>A0ABT9XTD2</accession>
<sequence length="242" mass="28637">MRKEMNLILDLFFYFLFPLVIWKMCRPYFNDYLAIILSYMPGIIYSFYRLFRSRGLNFTRVFLIINIVAEMAVVLLSRSSIQVLWNSAFYSIGLAFLYLTSCFIHKPIFLYFALDILVLQGYDREITKGMLKETNSLNILKLMTVINSIDNLLYALLLIQSISKNGIEAYSYSIIIDQTLSLVISGISVIGFILLYKNIDEIKLVHQMKSNSQQRKKRLIVSFNWYYKHYEINYFFLSNQRR</sequence>
<dbReference type="Proteomes" id="UP001224122">
    <property type="component" value="Unassembled WGS sequence"/>
</dbReference>
<keyword evidence="1" id="KW-1133">Transmembrane helix</keyword>
<keyword evidence="1" id="KW-0472">Membrane</keyword>
<dbReference type="EMBL" id="JAUSTW010000003">
    <property type="protein sequence ID" value="MDQ0198813.1"/>
    <property type="molecule type" value="Genomic_DNA"/>
</dbReference>
<feature type="transmembrane region" description="Helical" evidence="1">
    <location>
        <begin position="7"/>
        <end position="25"/>
    </location>
</feature>
<feature type="transmembrane region" description="Helical" evidence="1">
    <location>
        <begin position="179"/>
        <end position="199"/>
    </location>
</feature>
<organism evidence="2 3">
    <name type="scientific">Neobacillus ginsengisoli</name>
    <dbReference type="NCBI Taxonomy" id="904295"/>
    <lineage>
        <taxon>Bacteria</taxon>
        <taxon>Bacillati</taxon>
        <taxon>Bacillota</taxon>
        <taxon>Bacilli</taxon>
        <taxon>Bacillales</taxon>
        <taxon>Bacillaceae</taxon>
        <taxon>Neobacillus</taxon>
    </lineage>
</organism>
<feature type="transmembrane region" description="Helical" evidence="1">
    <location>
        <begin position="139"/>
        <end position="159"/>
    </location>
</feature>
<evidence type="ECO:0000313" key="3">
    <source>
        <dbReference type="Proteomes" id="UP001224122"/>
    </source>
</evidence>
<reference evidence="2 3" key="1">
    <citation type="submission" date="2023-07" db="EMBL/GenBank/DDBJ databases">
        <title>Genomic Encyclopedia of Type Strains, Phase IV (KMG-IV): sequencing the most valuable type-strain genomes for metagenomic binning, comparative biology and taxonomic classification.</title>
        <authorList>
            <person name="Goeker M."/>
        </authorList>
    </citation>
    <scope>NUCLEOTIDE SEQUENCE [LARGE SCALE GENOMIC DNA]</scope>
    <source>
        <strain evidence="2 3">DSM 27594</strain>
    </source>
</reference>
<feature type="transmembrane region" description="Helical" evidence="1">
    <location>
        <begin position="31"/>
        <end position="51"/>
    </location>
</feature>
<name>A0ABT9XTD2_9BACI</name>
<keyword evidence="1" id="KW-0812">Transmembrane</keyword>
<dbReference type="RefSeq" id="WP_307407092.1">
    <property type="nucleotide sequence ID" value="NZ_JAUSTW010000003.1"/>
</dbReference>
<evidence type="ECO:0000313" key="2">
    <source>
        <dbReference type="EMBL" id="MDQ0198813.1"/>
    </source>
</evidence>